<sequence length="383" mass="42881">MKTKPKNKILIYKILGCMICLVAFISCGIEWFTDHGSKFDDEYKDNNSPIIYKTNSVKAGEYAEFVMYIKCGSNIDGGRTEKLIIAVNVPKVWTDAKNAIVTWEGTGNGKNLEGEHKMSPIPDGTSPVSKPGLTWDQALLNKFGGENPNVLDDTQWVAFVSDAAGTIDNGGNAYDLYVKIKIKMKTGPDNLRAKIGFFANYESDGLSEYSSGNNQVGPDHWKVMWGDCFEVTDGEGVEPIDFCQYHFYQVTPGNAAHNDILTFRYIGDYYNNQLINESNIYLNAKAHTANGNTYTVDEISDKTKLLKDSRWGVMWSATLWPEGFFGVPANETITHIEYYFTNADGSLFVDKYDDEQAGKDDPAGDDDHSTREKKPFVYNFVCK</sequence>
<reference evidence="3" key="1">
    <citation type="journal article" date="2019" name="Int. J. Syst. Evol. Microbiol.">
        <title>The Global Catalogue of Microorganisms (GCM) 10K type strain sequencing project: providing services to taxonomists for standard genome sequencing and annotation.</title>
        <authorList>
            <consortium name="The Broad Institute Genomics Platform"/>
            <consortium name="The Broad Institute Genome Sequencing Center for Infectious Disease"/>
            <person name="Wu L."/>
            <person name="Ma J."/>
        </authorList>
    </citation>
    <scope>NUCLEOTIDE SEQUENCE [LARGE SCALE GENOMIC DNA]</scope>
    <source>
        <strain evidence="3">CCUG 66188</strain>
    </source>
</reference>
<dbReference type="InterPro" id="IPR032522">
    <property type="entry name" value="DUF4961"/>
</dbReference>
<keyword evidence="3" id="KW-1185">Reference proteome</keyword>
<accession>A0ABV9L4P0</accession>
<dbReference type="RefSeq" id="WP_380001295.1">
    <property type="nucleotide sequence ID" value="NZ_JBHSGN010000156.1"/>
</dbReference>
<dbReference type="Pfam" id="PF16328">
    <property type="entry name" value="DUF4961"/>
    <property type="match status" value="1"/>
</dbReference>
<evidence type="ECO:0000313" key="3">
    <source>
        <dbReference type="Proteomes" id="UP001596023"/>
    </source>
</evidence>
<name>A0ABV9L4P0_9BACT</name>
<keyword evidence="1" id="KW-0812">Transmembrane</keyword>
<dbReference type="EMBL" id="JBHSGN010000156">
    <property type="protein sequence ID" value="MFC4676756.1"/>
    <property type="molecule type" value="Genomic_DNA"/>
</dbReference>
<evidence type="ECO:0000256" key="1">
    <source>
        <dbReference type="SAM" id="Phobius"/>
    </source>
</evidence>
<dbReference type="PROSITE" id="PS51257">
    <property type="entry name" value="PROKAR_LIPOPROTEIN"/>
    <property type="match status" value="1"/>
</dbReference>
<keyword evidence="1" id="KW-0472">Membrane</keyword>
<comment type="caution">
    <text evidence="2">The sequence shown here is derived from an EMBL/GenBank/DDBJ whole genome shotgun (WGS) entry which is preliminary data.</text>
</comment>
<evidence type="ECO:0000313" key="2">
    <source>
        <dbReference type="EMBL" id="MFC4676756.1"/>
    </source>
</evidence>
<feature type="transmembrane region" description="Helical" evidence="1">
    <location>
        <begin position="12"/>
        <end position="32"/>
    </location>
</feature>
<proteinExistence type="predicted"/>
<protein>
    <submittedName>
        <fullName evidence="2">DUF4961 domain-containing protein</fullName>
    </submittedName>
</protein>
<keyword evidence="1" id="KW-1133">Transmembrane helix</keyword>
<organism evidence="2 3">
    <name type="scientific">Dysgonomonas termitidis</name>
    <dbReference type="NCBI Taxonomy" id="1516126"/>
    <lineage>
        <taxon>Bacteria</taxon>
        <taxon>Pseudomonadati</taxon>
        <taxon>Bacteroidota</taxon>
        <taxon>Bacteroidia</taxon>
        <taxon>Bacteroidales</taxon>
        <taxon>Dysgonomonadaceae</taxon>
        <taxon>Dysgonomonas</taxon>
    </lineage>
</organism>
<gene>
    <name evidence="2" type="ORF">ACFO6W_24030</name>
</gene>
<dbReference type="Proteomes" id="UP001596023">
    <property type="component" value="Unassembled WGS sequence"/>
</dbReference>